<dbReference type="Proteomes" id="UP000318815">
    <property type="component" value="Unassembled WGS sequence"/>
</dbReference>
<organism evidence="1 2">
    <name type="scientific">Chitinophaga pinensis</name>
    <dbReference type="NCBI Taxonomy" id="79329"/>
    <lineage>
        <taxon>Bacteria</taxon>
        <taxon>Pseudomonadati</taxon>
        <taxon>Bacteroidota</taxon>
        <taxon>Chitinophagia</taxon>
        <taxon>Chitinophagales</taxon>
        <taxon>Chitinophagaceae</taxon>
        <taxon>Chitinophaga</taxon>
    </lineage>
</organism>
<dbReference type="RefSeq" id="WP_146303554.1">
    <property type="nucleotide sequence ID" value="NZ_VOHS01000002.1"/>
</dbReference>
<accession>A0A5C6LXT7</accession>
<name>A0A5C6LXT7_9BACT</name>
<gene>
    <name evidence="1" type="ORF">FEF09_02665</name>
</gene>
<comment type="caution">
    <text evidence="1">The sequence shown here is derived from an EMBL/GenBank/DDBJ whole genome shotgun (WGS) entry which is preliminary data.</text>
</comment>
<sequence length="120" mass="14005">MRYLFAIIILFGLLLQNFSQVVIMVKYKMDQAYIASVLCENRDKPDMHCNGKCYLRKKLKQDEQQQQNGSIGKEKYEVTYIDALLEFNFAPIAPSTDLFVYYQDPAIHTPLFSFFHPPQA</sequence>
<evidence type="ECO:0000313" key="1">
    <source>
        <dbReference type="EMBL" id="TWW02063.1"/>
    </source>
</evidence>
<reference evidence="1 2" key="1">
    <citation type="submission" date="2019-08" db="EMBL/GenBank/DDBJ databases">
        <title>Whole genome sequencing of chitin degrading bacteria Chitinophaga pinensis YS16.</title>
        <authorList>
            <person name="Singh R.P."/>
            <person name="Manchanda G."/>
            <person name="Maurya I.K."/>
            <person name="Joshi N.K."/>
            <person name="Srivastava A.K."/>
        </authorList>
    </citation>
    <scope>NUCLEOTIDE SEQUENCE [LARGE SCALE GENOMIC DNA]</scope>
    <source>
        <strain evidence="1 2">YS-16</strain>
    </source>
</reference>
<dbReference type="EMBL" id="VOHS01000002">
    <property type="protein sequence ID" value="TWW02063.1"/>
    <property type="molecule type" value="Genomic_DNA"/>
</dbReference>
<proteinExistence type="predicted"/>
<evidence type="ECO:0000313" key="2">
    <source>
        <dbReference type="Proteomes" id="UP000318815"/>
    </source>
</evidence>
<dbReference type="OrthoDB" id="980645at2"/>
<protein>
    <submittedName>
        <fullName evidence="1">Uncharacterized protein</fullName>
    </submittedName>
</protein>
<keyword evidence="2" id="KW-1185">Reference proteome</keyword>
<dbReference type="AlphaFoldDB" id="A0A5C6LXT7"/>